<keyword evidence="3 6" id="KW-0812">Transmembrane</keyword>
<feature type="transmembrane region" description="Helical" evidence="6">
    <location>
        <begin position="223"/>
        <end position="242"/>
    </location>
</feature>
<dbReference type="InterPro" id="IPR000620">
    <property type="entry name" value="EamA_dom"/>
</dbReference>
<keyword evidence="4 6" id="KW-1133">Transmembrane helix</keyword>
<reference evidence="8 9" key="1">
    <citation type="journal article" date="2013" name="Nat. Genet.">
        <title>The high-quality draft genome of peach (Prunus persica) identifies unique patterns of genetic diversity, domestication and genome evolution.</title>
        <authorList>
            <consortium name="International Peach Genome Initiative"/>
            <person name="Verde I."/>
            <person name="Abbott A.G."/>
            <person name="Scalabrin S."/>
            <person name="Jung S."/>
            <person name="Shu S."/>
            <person name="Marroni F."/>
            <person name="Zhebentyayeva T."/>
            <person name="Dettori M.T."/>
            <person name="Grimwood J."/>
            <person name="Cattonaro F."/>
            <person name="Zuccolo A."/>
            <person name="Rossini L."/>
            <person name="Jenkins J."/>
            <person name="Vendramin E."/>
            <person name="Meisel L.A."/>
            <person name="Decroocq V."/>
            <person name="Sosinski B."/>
            <person name="Prochnik S."/>
            <person name="Mitros T."/>
            <person name="Policriti A."/>
            <person name="Cipriani G."/>
            <person name="Dondini L."/>
            <person name="Ficklin S."/>
            <person name="Goodstein D.M."/>
            <person name="Xuan P."/>
            <person name="Del Fabbro C."/>
            <person name="Aramini V."/>
            <person name="Copetti D."/>
            <person name="Gonzalez S."/>
            <person name="Horner D.S."/>
            <person name="Falchi R."/>
            <person name="Lucas S."/>
            <person name="Mica E."/>
            <person name="Maldonado J."/>
            <person name="Lazzari B."/>
            <person name="Bielenberg D."/>
            <person name="Pirona R."/>
            <person name="Miculan M."/>
            <person name="Barakat A."/>
            <person name="Testolin R."/>
            <person name="Stella A."/>
            <person name="Tartarini S."/>
            <person name="Tonutti P."/>
            <person name="Arus P."/>
            <person name="Orellana A."/>
            <person name="Wells C."/>
            <person name="Main D."/>
            <person name="Vizzotto G."/>
            <person name="Silva H."/>
            <person name="Salamini F."/>
            <person name="Schmutz J."/>
            <person name="Morgante M."/>
            <person name="Rokhsar D.S."/>
        </authorList>
    </citation>
    <scope>NUCLEOTIDE SEQUENCE [LARGE SCALE GENOMIC DNA]</scope>
    <source>
        <strain evidence="9">cv. Nemared</strain>
    </source>
</reference>
<dbReference type="PANTHER" id="PTHR31218">
    <property type="entry name" value="WAT1-RELATED PROTEIN"/>
    <property type="match status" value="1"/>
</dbReference>
<dbReference type="SUPFAM" id="SSF103481">
    <property type="entry name" value="Multidrug resistance efflux transporter EmrE"/>
    <property type="match status" value="2"/>
</dbReference>
<feature type="domain" description="EamA" evidence="7">
    <location>
        <begin position="16"/>
        <end position="156"/>
    </location>
</feature>
<evidence type="ECO:0000256" key="1">
    <source>
        <dbReference type="ARBA" id="ARBA00004141"/>
    </source>
</evidence>
<proteinExistence type="inferred from homology"/>
<comment type="subcellular location">
    <subcellularLocation>
        <location evidence="1 6">Membrane</location>
        <topology evidence="1 6">Multi-pass membrane protein</topology>
    </subcellularLocation>
</comment>
<evidence type="ECO:0000256" key="5">
    <source>
        <dbReference type="ARBA" id="ARBA00023136"/>
    </source>
</evidence>
<keyword evidence="5 6" id="KW-0472">Membrane</keyword>
<evidence type="ECO:0000256" key="3">
    <source>
        <dbReference type="ARBA" id="ARBA00022692"/>
    </source>
</evidence>
<evidence type="ECO:0000256" key="2">
    <source>
        <dbReference type="ARBA" id="ARBA00007635"/>
    </source>
</evidence>
<feature type="transmembrane region" description="Helical" evidence="6">
    <location>
        <begin position="288"/>
        <end position="308"/>
    </location>
</feature>
<gene>
    <name evidence="8" type="ORF">PRUPE_1G561400</name>
</gene>
<dbReference type="GO" id="GO:0005886">
    <property type="term" value="C:plasma membrane"/>
    <property type="evidence" value="ECO:0000318"/>
    <property type="project" value="GO_Central"/>
</dbReference>
<evidence type="ECO:0000256" key="4">
    <source>
        <dbReference type="ARBA" id="ARBA00022989"/>
    </source>
</evidence>
<feature type="domain" description="EamA" evidence="7">
    <location>
        <begin position="193"/>
        <end position="328"/>
    </location>
</feature>
<dbReference type="AlphaFoldDB" id="A0A251RIN2"/>
<sequence length="385" mass="42498">MEKMQNYKVADGMKPVMVMVLVQILFAGMNILYKLVAEDGMNFTILIAYRMMFAAAFMLPLALGFERDSRTKLTWMVLFQAFLCGLFGGSLSQNLYIESIALTSATYAVAMYNLVPAITFILAIFFRMEKLAIDTNAGKAKVVGTVMGIGGAMLFTFYKGIEINIWSTHFDLHSQPNSHEASISHKSSGSLLLGSMVSLGSCVSYAIWLIIQGKLNKRFPYPYSTTALMSLMGSIQSVVFALCVERDWNQWKLGWDIRLLALSYSGVLNSGLAVTLIAWVVKKGGPLLVAVFQPLLLVMVALAGSLLLDEKLHLGSILGGLMIVSGLYEVLWGKSKELLQMTQLESQTSLKYESNSQRILVVTSVGEDVNSEKEMVESRKEDVKP</sequence>
<organism evidence="8 9">
    <name type="scientific">Prunus persica</name>
    <name type="common">Peach</name>
    <name type="synonym">Amygdalus persica</name>
    <dbReference type="NCBI Taxonomy" id="3760"/>
    <lineage>
        <taxon>Eukaryota</taxon>
        <taxon>Viridiplantae</taxon>
        <taxon>Streptophyta</taxon>
        <taxon>Embryophyta</taxon>
        <taxon>Tracheophyta</taxon>
        <taxon>Spermatophyta</taxon>
        <taxon>Magnoliopsida</taxon>
        <taxon>eudicotyledons</taxon>
        <taxon>Gunneridae</taxon>
        <taxon>Pentapetalae</taxon>
        <taxon>rosids</taxon>
        <taxon>fabids</taxon>
        <taxon>Rosales</taxon>
        <taxon>Rosaceae</taxon>
        <taxon>Amygdaloideae</taxon>
        <taxon>Amygdaleae</taxon>
        <taxon>Prunus</taxon>
    </lineage>
</organism>
<dbReference type="EMBL" id="CM007651">
    <property type="protein sequence ID" value="ONI35929.1"/>
    <property type="molecule type" value="Genomic_DNA"/>
</dbReference>
<feature type="transmembrane region" description="Helical" evidence="6">
    <location>
        <begin position="12"/>
        <end position="33"/>
    </location>
</feature>
<feature type="transmembrane region" description="Helical" evidence="6">
    <location>
        <begin position="191"/>
        <end position="211"/>
    </location>
</feature>
<evidence type="ECO:0000256" key="6">
    <source>
        <dbReference type="RuleBase" id="RU363077"/>
    </source>
</evidence>
<keyword evidence="9" id="KW-1185">Reference proteome</keyword>
<accession>A0A251RIN2</accession>
<name>A0A251RIN2_PRUPE</name>
<feature type="transmembrane region" description="Helical" evidence="6">
    <location>
        <begin position="45"/>
        <end position="65"/>
    </location>
</feature>
<dbReference type="GO" id="GO:0022857">
    <property type="term" value="F:transmembrane transporter activity"/>
    <property type="evidence" value="ECO:0007669"/>
    <property type="project" value="InterPro"/>
</dbReference>
<dbReference type="InterPro" id="IPR037185">
    <property type="entry name" value="EmrE-like"/>
</dbReference>
<dbReference type="Pfam" id="PF00892">
    <property type="entry name" value="EamA"/>
    <property type="match status" value="2"/>
</dbReference>
<feature type="transmembrane region" description="Helical" evidence="6">
    <location>
        <begin position="140"/>
        <end position="158"/>
    </location>
</feature>
<feature type="transmembrane region" description="Helical" evidence="6">
    <location>
        <begin position="262"/>
        <end position="281"/>
    </location>
</feature>
<evidence type="ECO:0000313" key="8">
    <source>
        <dbReference type="EMBL" id="ONI35929.1"/>
    </source>
</evidence>
<evidence type="ECO:0000313" key="9">
    <source>
        <dbReference type="Proteomes" id="UP000006882"/>
    </source>
</evidence>
<dbReference type="Proteomes" id="UP000006882">
    <property type="component" value="Chromosome G1"/>
</dbReference>
<dbReference type="InterPro" id="IPR030184">
    <property type="entry name" value="WAT1-related"/>
</dbReference>
<feature type="transmembrane region" description="Helical" evidence="6">
    <location>
        <begin position="109"/>
        <end position="128"/>
    </location>
</feature>
<comment type="similarity">
    <text evidence="2 6">Belongs to the drug/metabolite transporter (DMT) superfamily. Plant drug/metabolite exporter (P-DME) (TC 2.A.7.4) family.</text>
</comment>
<dbReference type="Gramene" id="ONI35929">
    <property type="protein sequence ID" value="ONI35929"/>
    <property type="gene ID" value="PRUPE_1G561400"/>
</dbReference>
<evidence type="ECO:0000259" key="7">
    <source>
        <dbReference type="Pfam" id="PF00892"/>
    </source>
</evidence>
<feature type="transmembrane region" description="Helical" evidence="6">
    <location>
        <begin position="77"/>
        <end position="97"/>
    </location>
</feature>
<protein>
    <recommendedName>
        <fullName evidence="6">WAT1-related protein</fullName>
    </recommendedName>
</protein>
<feature type="transmembrane region" description="Helical" evidence="6">
    <location>
        <begin position="314"/>
        <end position="332"/>
    </location>
</feature>